<dbReference type="Proteomes" id="UP001320513">
    <property type="component" value="Unassembled WGS sequence"/>
</dbReference>
<name>A0ABS9ZQK2_9PSED</name>
<dbReference type="EMBL" id="LOHG01000030">
    <property type="protein sequence ID" value="MCI8212848.1"/>
    <property type="molecule type" value="Genomic_DNA"/>
</dbReference>
<organism evidence="1 2">
    <name type="scientific">Pseudomonas maioricensis</name>
    <dbReference type="NCBI Taxonomy" id="1766623"/>
    <lineage>
        <taxon>Bacteria</taxon>
        <taxon>Pseudomonadati</taxon>
        <taxon>Pseudomonadota</taxon>
        <taxon>Gammaproteobacteria</taxon>
        <taxon>Pseudomonadales</taxon>
        <taxon>Pseudomonadaceae</taxon>
        <taxon>Pseudomonas</taxon>
    </lineage>
</organism>
<reference evidence="1 2" key="1">
    <citation type="submission" date="2015-12" db="EMBL/GenBank/DDBJ databases">
        <title>Phylogenomics in the description of a new species in the Pseudomonas syringae group.</title>
        <authorList>
            <person name="Busquets A."/>
            <person name="Gomila M."/>
            <person name="Beiki F."/>
            <person name="Rahimian H."/>
            <person name="Mulet M."/>
            <person name="Sanchez D."/>
            <person name="Garcia-Valdes E."/>
            <person name="Lalucat J."/>
        </authorList>
    </citation>
    <scope>NUCLEOTIDE SEQUENCE [LARGE SCALE GENOMIC DNA]</scope>
    <source>
        <strain evidence="1 2">S25</strain>
    </source>
</reference>
<proteinExistence type="predicted"/>
<evidence type="ECO:0000313" key="1">
    <source>
        <dbReference type="EMBL" id="MCI8212848.1"/>
    </source>
</evidence>
<accession>A0ABS9ZQK2</accession>
<comment type="caution">
    <text evidence="1">The sequence shown here is derived from an EMBL/GenBank/DDBJ whole genome shotgun (WGS) entry which is preliminary data.</text>
</comment>
<evidence type="ECO:0000313" key="2">
    <source>
        <dbReference type="Proteomes" id="UP001320513"/>
    </source>
</evidence>
<gene>
    <name evidence="1" type="ORF">AUC61_25275</name>
</gene>
<sequence length="148" mass="16435">MTAGQLAGRRQKRHRNFLAQVSADELFDQCQSAGRQAAGYRHIKTDVRPGEGHRISIVINVVRWVVHGAEPCKNSLRYLRRRRHSNNPRKGSATVIKVRNQDKAALGVVKNLNANGRSELVREAAGLNHRIELSRQQGAGSPCIRGDA</sequence>
<protein>
    <submittedName>
        <fullName evidence="1">Uncharacterized protein</fullName>
    </submittedName>
</protein>
<keyword evidence="2" id="KW-1185">Reference proteome</keyword>